<comment type="caution">
    <text evidence="2">The sequence shown here is derived from an EMBL/GenBank/DDBJ whole genome shotgun (WGS) entry which is preliminary data.</text>
</comment>
<dbReference type="Pfam" id="PF11871">
    <property type="entry name" value="DUF3391"/>
    <property type="match status" value="1"/>
</dbReference>
<evidence type="ECO:0000313" key="3">
    <source>
        <dbReference type="Proteomes" id="UP000214720"/>
    </source>
</evidence>
<protein>
    <submittedName>
        <fullName evidence="2">HDIG domain protein</fullName>
    </submittedName>
</protein>
<sequence>MLKKIPVSSLRAGMFLQALDGSWLDHPFWKRSFLLSDDDIRKIVASGIKSVVIDTDKGLEDDTQTSVNGRLSAGRDLAMEQLGESVPAAPGLTQALAPRKSVADEI</sequence>
<dbReference type="EMBL" id="MTHB01000164">
    <property type="protein sequence ID" value="OXC75753.1"/>
    <property type="molecule type" value="Genomic_DNA"/>
</dbReference>
<dbReference type="RefSeq" id="WP_306427220.1">
    <property type="nucleotide sequence ID" value="NZ_MTHB01000164.1"/>
</dbReference>
<accession>A0A226WXB7</accession>
<dbReference type="AlphaFoldDB" id="A0A226WXB7"/>
<evidence type="ECO:0000313" key="2">
    <source>
        <dbReference type="EMBL" id="OXC75753.1"/>
    </source>
</evidence>
<evidence type="ECO:0000259" key="1">
    <source>
        <dbReference type="Pfam" id="PF11871"/>
    </source>
</evidence>
<proteinExistence type="predicted"/>
<reference evidence="3" key="1">
    <citation type="submission" date="2017-01" db="EMBL/GenBank/DDBJ databases">
        <title>Genome Analysis of Deinococcus marmoris KOPRI26562.</title>
        <authorList>
            <person name="Kim J.H."/>
            <person name="Oh H.-M."/>
        </authorList>
    </citation>
    <scope>NUCLEOTIDE SEQUENCE [LARGE SCALE GENOMIC DNA]</scope>
    <source>
        <strain evidence="3">PAMC 26633</strain>
    </source>
</reference>
<dbReference type="InterPro" id="IPR021812">
    <property type="entry name" value="DUF3391"/>
</dbReference>
<feature type="domain" description="DUF3391" evidence="1">
    <location>
        <begin position="2"/>
        <end position="66"/>
    </location>
</feature>
<name>A0A226WXB7_CABSO</name>
<organism evidence="2 3">
    <name type="scientific">Caballeronia sordidicola</name>
    <name type="common">Burkholderia sordidicola</name>
    <dbReference type="NCBI Taxonomy" id="196367"/>
    <lineage>
        <taxon>Bacteria</taxon>
        <taxon>Pseudomonadati</taxon>
        <taxon>Pseudomonadota</taxon>
        <taxon>Betaproteobacteria</taxon>
        <taxon>Burkholderiales</taxon>
        <taxon>Burkholderiaceae</taxon>
        <taxon>Caballeronia</taxon>
    </lineage>
</organism>
<dbReference type="Proteomes" id="UP000214720">
    <property type="component" value="Unassembled WGS sequence"/>
</dbReference>
<gene>
    <name evidence="2" type="ORF">BSU04_25350</name>
</gene>